<evidence type="ECO:0000313" key="3">
    <source>
        <dbReference type="EMBL" id="MFD1933113.1"/>
    </source>
</evidence>
<protein>
    <submittedName>
        <fullName evidence="3">Uncharacterized protein</fullName>
    </submittedName>
</protein>
<feature type="signal peptide" evidence="2">
    <location>
        <begin position="1"/>
        <end position="27"/>
    </location>
</feature>
<proteinExistence type="predicted"/>
<keyword evidence="4" id="KW-1185">Reference proteome</keyword>
<dbReference type="RefSeq" id="WP_379573159.1">
    <property type="nucleotide sequence ID" value="NZ_JBHUFV010000024.1"/>
</dbReference>
<organism evidence="3 4">
    <name type="scientific">Nonomuraea mangrovi</name>
    <dbReference type="NCBI Taxonomy" id="2316207"/>
    <lineage>
        <taxon>Bacteria</taxon>
        <taxon>Bacillati</taxon>
        <taxon>Actinomycetota</taxon>
        <taxon>Actinomycetes</taxon>
        <taxon>Streptosporangiales</taxon>
        <taxon>Streptosporangiaceae</taxon>
        <taxon>Nonomuraea</taxon>
    </lineage>
</organism>
<dbReference type="Proteomes" id="UP001597368">
    <property type="component" value="Unassembled WGS sequence"/>
</dbReference>
<evidence type="ECO:0000313" key="4">
    <source>
        <dbReference type="Proteomes" id="UP001597368"/>
    </source>
</evidence>
<gene>
    <name evidence="3" type="ORF">ACFSKW_16685</name>
</gene>
<evidence type="ECO:0000256" key="1">
    <source>
        <dbReference type="SAM" id="MobiDB-lite"/>
    </source>
</evidence>
<sequence>MRAAFIGLLTAGLLASPAAASAQTAQAAPSCEGVRILHTPVRIQSGDTAAYVHVFYDSRTAVACAYLNSSNQTWGYSKHMTIQLKHCQRPSQTRGVCDGQLQSTAVGGWSKGRSDKVTLRITDGYIMGVGRIWWNDNYGINQSRAIARVSSARVAQRDVEEATREATEAATREATEATR</sequence>
<evidence type="ECO:0000256" key="2">
    <source>
        <dbReference type="SAM" id="SignalP"/>
    </source>
</evidence>
<keyword evidence="2" id="KW-0732">Signal</keyword>
<comment type="caution">
    <text evidence="3">The sequence shown here is derived from an EMBL/GenBank/DDBJ whole genome shotgun (WGS) entry which is preliminary data.</text>
</comment>
<reference evidence="4" key="1">
    <citation type="journal article" date="2019" name="Int. J. Syst. Evol. Microbiol.">
        <title>The Global Catalogue of Microorganisms (GCM) 10K type strain sequencing project: providing services to taxonomists for standard genome sequencing and annotation.</title>
        <authorList>
            <consortium name="The Broad Institute Genomics Platform"/>
            <consortium name="The Broad Institute Genome Sequencing Center for Infectious Disease"/>
            <person name="Wu L."/>
            <person name="Ma J."/>
        </authorList>
    </citation>
    <scope>NUCLEOTIDE SEQUENCE [LARGE SCALE GENOMIC DNA]</scope>
    <source>
        <strain evidence="4">ICMP 6774ER</strain>
    </source>
</reference>
<dbReference type="EMBL" id="JBHUFV010000024">
    <property type="protein sequence ID" value="MFD1933113.1"/>
    <property type="molecule type" value="Genomic_DNA"/>
</dbReference>
<name>A0ABW4SU34_9ACTN</name>
<feature type="chain" id="PRO_5046519259" evidence="2">
    <location>
        <begin position="28"/>
        <end position="179"/>
    </location>
</feature>
<accession>A0ABW4SU34</accession>
<feature type="region of interest" description="Disordered" evidence="1">
    <location>
        <begin position="159"/>
        <end position="179"/>
    </location>
</feature>